<comment type="caution">
    <text evidence="2">The sequence shown here is derived from an EMBL/GenBank/DDBJ whole genome shotgun (WGS) entry which is preliminary data.</text>
</comment>
<keyword evidence="2" id="KW-0496">Mitochondrion</keyword>
<proteinExistence type="predicted"/>
<gene>
    <name evidence="2" type="ORF">ABT39_MTgene4745</name>
</gene>
<evidence type="ECO:0000313" key="2">
    <source>
        <dbReference type="EMBL" id="KUM48730.1"/>
    </source>
</evidence>
<name>A0A101M0G3_PICGL</name>
<sequence>MYSTYFLFLYILRGISFMYSIFESSLSRILRGISLENVTRM</sequence>
<geneLocation type="mitochondrion" evidence="2"/>
<dbReference type="EMBL" id="LKAM01000005">
    <property type="protein sequence ID" value="KUM48730.1"/>
    <property type="molecule type" value="Genomic_DNA"/>
</dbReference>
<feature type="transmembrane region" description="Helical" evidence="1">
    <location>
        <begin position="6"/>
        <end position="22"/>
    </location>
</feature>
<protein>
    <submittedName>
        <fullName evidence="2">Uncharacterized protein</fullName>
    </submittedName>
</protein>
<keyword evidence="1" id="KW-0472">Membrane</keyword>
<accession>A0A101M0G3</accession>
<evidence type="ECO:0000256" key="1">
    <source>
        <dbReference type="SAM" id="Phobius"/>
    </source>
</evidence>
<reference evidence="2" key="1">
    <citation type="journal article" date="2015" name="Genome Biol. Evol.">
        <title>Organellar Genomes of White Spruce (Picea glauca): Assembly and Annotation.</title>
        <authorList>
            <person name="Jackman S.D."/>
            <person name="Warren R.L."/>
            <person name="Gibb E.A."/>
            <person name="Vandervalk B.P."/>
            <person name="Mohamadi H."/>
            <person name="Chu J."/>
            <person name="Raymond A."/>
            <person name="Pleasance S."/>
            <person name="Coope R."/>
            <person name="Wildung M.R."/>
            <person name="Ritland C.E."/>
            <person name="Bousquet J."/>
            <person name="Jones S.J."/>
            <person name="Bohlmann J."/>
            <person name="Birol I."/>
        </authorList>
    </citation>
    <scope>NUCLEOTIDE SEQUENCE [LARGE SCALE GENOMIC DNA]</scope>
    <source>
        <tissue evidence="2">Flushing bud</tissue>
    </source>
</reference>
<keyword evidence="1" id="KW-0812">Transmembrane</keyword>
<keyword evidence="1" id="KW-1133">Transmembrane helix</keyword>
<organism evidence="2">
    <name type="scientific">Picea glauca</name>
    <name type="common">White spruce</name>
    <name type="synonym">Pinus glauca</name>
    <dbReference type="NCBI Taxonomy" id="3330"/>
    <lineage>
        <taxon>Eukaryota</taxon>
        <taxon>Viridiplantae</taxon>
        <taxon>Streptophyta</taxon>
        <taxon>Embryophyta</taxon>
        <taxon>Tracheophyta</taxon>
        <taxon>Spermatophyta</taxon>
        <taxon>Pinopsida</taxon>
        <taxon>Pinidae</taxon>
        <taxon>Conifers I</taxon>
        <taxon>Pinales</taxon>
        <taxon>Pinaceae</taxon>
        <taxon>Picea</taxon>
    </lineage>
</organism>
<dbReference type="AlphaFoldDB" id="A0A101M0G3"/>